<keyword evidence="2" id="KW-1185">Reference proteome</keyword>
<accession>A0ABU1PEK1</accession>
<protein>
    <submittedName>
        <fullName evidence="1">Uncharacterized protein</fullName>
    </submittedName>
</protein>
<gene>
    <name evidence="1" type="ORF">J2W50_001981</name>
</gene>
<name>A0ABU1PEK1_9BURK</name>
<dbReference type="EMBL" id="JAVDSJ010000002">
    <property type="protein sequence ID" value="MDR6583783.1"/>
    <property type="molecule type" value="Genomic_DNA"/>
</dbReference>
<comment type="caution">
    <text evidence="1">The sequence shown here is derived from an EMBL/GenBank/DDBJ whole genome shotgun (WGS) entry which is preliminary data.</text>
</comment>
<evidence type="ECO:0000313" key="2">
    <source>
        <dbReference type="Proteomes" id="UP001260715"/>
    </source>
</evidence>
<organism evidence="1 2">
    <name type="scientific">Herbaspirillum frisingense</name>
    <dbReference type="NCBI Taxonomy" id="92645"/>
    <lineage>
        <taxon>Bacteria</taxon>
        <taxon>Pseudomonadati</taxon>
        <taxon>Pseudomonadota</taxon>
        <taxon>Betaproteobacteria</taxon>
        <taxon>Burkholderiales</taxon>
        <taxon>Oxalobacteraceae</taxon>
        <taxon>Herbaspirillum</taxon>
    </lineage>
</organism>
<dbReference type="Proteomes" id="UP001260715">
    <property type="component" value="Unassembled WGS sequence"/>
</dbReference>
<proteinExistence type="predicted"/>
<sequence>MVAQQAEQTNQLTWSIFPDGHVGIFTAEAGILRQHLFLSQADVVGLHAFLSQTKPVWNHVQTQEQA</sequence>
<dbReference type="RefSeq" id="WP_310010333.1">
    <property type="nucleotide sequence ID" value="NZ_JAVDSJ010000002.1"/>
</dbReference>
<reference evidence="1 2" key="1">
    <citation type="submission" date="2023-07" db="EMBL/GenBank/DDBJ databases">
        <title>Sorghum-associated microbial communities from plants grown in Nebraska, USA.</title>
        <authorList>
            <person name="Schachtman D."/>
        </authorList>
    </citation>
    <scope>NUCLEOTIDE SEQUENCE [LARGE SCALE GENOMIC DNA]</scope>
    <source>
        <strain evidence="1 2">596</strain>
    </source>
</reference>
<evidence type="ECO:0000313" key="1">
    <source>
        <dbReference type="EMBL" id="MDR6583783.1"/>
    </source>
</evidence>